<dbReference type="Proteomes" id="UP000037122">
    <property type="component" value="Unassembled WGS sequence"/>
</dbReference>
<comment type="caution">
    <text evidence="2">The sequence shown here is derived from an EMBL/GenBank/DDBJ whole genome shotgun (WGS) entry which is preliminary data.</text>
</comment>
<name>A0A0L0P1J7_CANAR</name>
<dbReference type="AlphaFoldDB" id="A0A0L0P1J7"/>
<keyword evidence="1" id="KW-0732">Signal</keyword>
<feature type="chain" id="PRO_5005545450" description="Secreted protein" evidence="1">
    <location>
        <begin position="27"/>
        <end position="94"/>
    </location>
</feature>
<proteinExistence type="predicted"/>
<evidence type="ECO:0008006" key="4">
    <source>
        <dbReference type="Google" id="ProtNLM"/>
    </source>
</evidence>
<sequence length="94" mass="10764">MWLPISNVVLAASILFLFSPVPRQRCTEHAKVCQQSVRLFTKSKDETAKKKKKKKKEKNSLLPFFELYLLPLQNLLLSMPRPTDAARVAFALCC</sequence>
<protein>
    <recommendedName>
        <fullName evidence="4">Secreted protein</fullName>
    </recommendedName>
</protein>
<evidence type="ECO:0000313" key="3">
    <source>
        <dbReference type="Proteomes" id="UP000037122"/>
    </source>
</evidence>
<evidence type="ECO:0000256" key="1">
    <source>
        <dbReference type="SAM" id="SignalP"/>
    </source>
</evidence>
<organism evidence="2 3">
    <name type="scientific">Candidozyma auris</name>
    <name type="common">Yeast</name>
    <name type="synonym">Candida auris</name>
    <dbReference type="NCBI Taxonomy" id="498019"/>
    <lineage>
        <taxon>Eukaryota</taxon>
        <taxon>Fungi</taxon>
        <taxon>Dikarya</taxon>
        <taxon>Ascomycota</taxon>
        <taxon>Saccharomycotina</taxon>
        <taxon>Pichiomycetes</taxon>
        <taxon>Metschnikowiaceae</taxon>
        <taxon>Candidozyma</taxon>
    </lineage>
</organism>
<feature type="signal peptide" evidence="1">
    <location>
        <begin position="1"/>
        <end position="26"/>
    </location>
</feature>
<accession>A0A0L0P1J7</accession>
<gene>
    <name evidence="2" type="ORF">QG37_03078</name>
</gene>
<dbReference type="EMBL" id="LGST01000020">
    <property type="protein sequence ID" value="KNE00129.1"/>
    <property type="molecule type" value="Genomic_DNA"/>
</dbReference>
<reference evidence="3" key="1">
    <citation type="journal article" date="2015" name="BMC Genomics">
        <title>Draft genome of a commonly misdiagnosed multidrug resistant pathogen Candida auris.</title>
        <authorList>
            <person name="Chatterjee S."/>
            <person name="Alampalli S.V."/>
            <person name="Nageshan R.K."/>
            <person name="Chettiar S.T."/>
            <person name="Joshi S."/>
            <person name="Tatu U.S."/>
        </authorList>
    </citation>
    <scope>NUCLEOTIDE SEQUENCE [LARGE SCALE GENOMIC DNA]</scope>
    <source>
        <strain evidence="3">6684</strain>
    </source>
</reference>
<evidence type="ECO:0000313" key="2">
    <source>
        <dbReference type="EMBL" id="KNE00129.1"/>
    </source>
</evidence>
<dbReference type="VEuPathDB" id="FungiDB:QG37_03078"/>